<evidence type="ECO:0000259" key="5">
    <source>
        <dbReference type="SMART" id="SM00249"/>
    </source>
</evidence>
<dbReference type="GO" id="GO:0070210">
    <property type="term" value="C:Rpd3L-Expanded complex"/>
    <property type="evidence" value="ECO:0007669"/>
    <property type="project" value="TreeGrafter"/>
</dbReference>
<dbReference type="Gene3D" id="3.30.40.10">
    <property type="entry name" value="Zinc/RING finger domain, C3HC4 (zinc finger)"/>
    <property type="match status" value="1"/>
</dbReference>
<evidence type="ECO:0000256" key="4">
    <source>
        <dbReference type="SAM" id="MobiDB-lite"/>
    </source>
</evidence>
<dbReference type="GeneID" id="64575645"/>
<feature type="compositionally biased region" description="Basic residues" evidence="4">
    <location>
        <begin position="271"/>
        <end position="287"/>
    </location>
</feature>
<dbReference type="Pfam" id="PF20826">
    <property type="entry name" value="PHD_5"/>
    <property type="match status" value="1"/>
</dbReference>
<name>A0A871R0B4_DEKBR</name>
<proteinExistence type="predicted"/>
<evidence type="ECO:0000313" key="6">
    <source>
        <dbReference type="EMBL" id="QOU19573.1"/>
    </source>
</evidence>
<feature type="compositionally biased region" description="Polar residues" evidence="4">
    <location>
        <begin position="219"/>
        <end position="233"/>
    </location>
</feature>
<dbReference type="InterPro" id="IPR001965">
    <property type="entry name" value="Znf_PHD"/>
</dbReference>
<dbReference type="PANTHER" id="PTHR47793:SF1">
    <property type="entry name" value="HISTONE DEACETYLASE COMPLEX SUBUNIT CTI6"/>
    <property type="match status" value="1"/>
</dbReference>
<evidence type="ECO:0000313" key="7">
    <source>
        <dbReference type="Proteomes" id="UP000663131"/>
    </source>
</evidence>
<keyword evidence="2" id="KW-0863">Zinc-finger</keyword>
<feature type="compositionally biased region" description="Acidic residues" evidence="4">
    <location>
        <begin position="142"/>
        <end position="151"/>
    </location>
</feature>
<organism evidence="6 7">
    <name type="scientific">Dekkera bruxellensis</name>
    <name type="common">Brettanomyces custersii</name>
    <dbReference type="NCBI Taxonomy" id="5007"/>
    <lineage>
        <taxon>Eukaryota</taxon>
        <taxon>Fungi</taxon>
        <taxon>Dikarya</taxon>
        <taxon>Ascomycota</taxon>
        <taxon>Saccharomycotina</taxon>
        <taxon>Pichiomycetes</taxon>
        <taxon>Pichiales</taxon>
        <taxon>Pichiaceae</taxon>
        <taxon>Brettanomyces</taxon>
    </lineage>
</organism>
<dbReference type="OrthoDB" id="418595at2759"/>
<dbReference type="EMBL" id="CP063134">
    <property type="protein sequence ID" value="QOU19573.1"/>
    <property type="molecule type" value="Genomic_DNA"/>
</dbReference>
<dbReference type="KEGG" id="bbrx:BRETT_003722"/>
<dbReference type="Proteomes" id="UP000663131">
    <property type="component" value="Chromosome 6"/>
</dbReference>
<dbReference type="InterPro" id="IPR019786">
    <property type="entry name" value="Zinc_finger_PHD-type_CS"/>
</dbReference>
<feature type="region of interest" description="Disordered" evidence="4">
    <location>
        <begin position="125"/>
        <end position="164"/>
    </location>
</feature>
<evidence type="ECO:0000256" key="1">
    <source>
        <dbReference type="ARBA" id="ARBA00022723"/>
    </source>
</evidence>
<reference evidence="6" key="1">
    <citation type="submission" date="2020-10" db="EMBL/GenBank/DDBJ databases">
        <authorList>
            <person name="Palmer J.M."/>
        </authorList>
    </citation>
    <scope>NUCLEOTIDE SEQUENCE</scope>
    <source>
        <strain evidence="6">UCD 2041</strain>
    </source>
</reference>
<dbReference type="RefSeq" id="XP_041136066.1">
    <property type="nucleotide sequence ID" value="XM_041282227.1"/>
</dbReference>
<dbReference type="PROSITE" id="PS01359">
    <property type="entry name" value="ZF_PHD_1"/>
    <property type="match status" value="1"/>
</dbReference>
<dbReference type="GO" id="GO:0061186">
    <property type="term" value="P:negative regulation of silent mating-type cassette heterochromatin formation"/>
    <property type="evidence" value="ECO:0007669"/>
    <property type="project" value="TreeGrafter"/>
</dbReference>
<reference evidence="6" key="2">
    <citation type="journal article" name="BMC Genomics">
        <title>New genome assemblies reveal patterns of domestication and adaptation across Brettanomyces (Dekkera) species.</title>
        <authorList>
            <person name="Roach M.J."/>
            <person name="Borneman A.R."/>
        </authorList>
    </citation>
    <scope>NUCLEOTIDE SEQUENCE</scope>
    <source>
        <strain evidence="6">UCD 2041</strain>
    </source>
</reference>
<dbReference type="GO" id="GO:0033698">
    <property type="term" value="C:Rpd3L complex"/>
    <property type="evidence" value="ECO:0007669"/>
    <property type="project" value="TreeGrafter"/>
</dbReference>
<dbReference type="GO" id="GO:0061188">
    <property type="term" value="P:negative regulation of rDNA heterochromatin formation"/>
    <property type="evidence" value="ECO:0007669"/>
    <property type="project" value="TreeGrafter"/>
</dbReference>
<dbReference type="AlphaFoldDB" id="A0A871R0B4"/>
<gene>
    <name evidence="6" type="ORF">BRETT_003722</name>
</gene>
<dbReference type="GO" id="GO:0008270">
    <property type="term" value="F:zinc ion binding"/>
    <property type="evidence" value="ECO:0007669"/>
    <property type="project" value="UniProtKB-KW"/>
</dbReference>
<protein>
    <recommendedName>
        <fullName evidence="5">Zinc finger PHD-type domain-containing protein</fullName>
    </recommendedName>
</protein>
<feature type="region of interest" description="Disordered" evidence="4">
    <location>
        <begin position="179"/>
        <end position="333"/>
    </location>
</feature>
<keyword evidence="3" id="KW-0862">Zinc</keyword>
<dbReference type="InterPro" id="IPR011011">
    <property type="entry name" value="Znf_FYVE_PHD"/>
</dbReference>
<feature type="compositionally biased region" description="Low complexity" evidence="4">
    <location>
        <begin position="255"/>
        <end position="268"/>
    </location>
</feature>
<feature type="compositionally biased region" description="Basic and acidic residues" evidence="4">
    <location>
        <begin position="323"/>
        <end position="333"/>
    </location>
</feature>
<keyword evidence="1" id="KW-0479">Metal-binding</keyword>
<dbReference type="SUPFAM" id="SSF57903">
    <property type="entry name" value="FYVE/PHD zinc finger"/>
    <property type="match status" value="1"/>
</dbReference>
<evidence type="ECO:0000256" key="2">
    <source>
        <dbReference type="ARBA" id="ARBA00022771"/>
    </source>
</evidence>
<accession>A0A871R0B4</accession>
<dbReference type="SMART" id="SM00249">
    <property type="entry name" value="PHD"/>
    <property type="match status" value="1"/>
</dbReference>
<feature type="compositionally biased region" description="Basic residues" evidence="4">
    <location>
        <begin position="1"/>
        <end position="12"/>
    </location>
</feature>
<dbReference type="PANTHER" id="PTHR47793">
    <property type="entry name" value="HISTONE DEACETYLASE COMPLEX SUBUNIT CTI6"/>
    <property type="match status" value="1"/>
</dbReference>
<feature type="compositionally biased region" description="Basic residues" evidence="4">
    <location>
        <begin position="310"/>
        <end position="322"/>
    </location>
</feature>
<feature type="domain" description="Zinc finger PHD-type" evidence="5">
    <location>
        <begin position="44"/>
        <end position="103"/>
    </location>
</feature>
<feature type="compositionally biased region" description="Polar residues" evidence="4">
    <location>
        <begin position="245"/>
        <end position="254"/>
    </location>
</feature>
<dbReference type="CDD" id="cd15550">
    <property type="entry name" value="PHD_MLL5"/>
    <property type="match status" value="1"/>
</dbReference>
<evidence type="ECO:0000256" key="3">
    <source>
        <dbReference type="ARBA" id="ARBA00022833"/>
    </source>
</evidence>
<dbReference type="InterPro" id="IPR013083">
    <property type="entry name" value="Znf_RING/FYVE/PHD"/>
</dbReference>
<feature type="region of interest" description="Disordered" evidence="4">
    <location>
        <begin position="1"/>
        <end position="37"/>
    </location>
</feature>
<sequence length="427" mass="48527">MSSRRSRTQSRRLRYDEDAPYEEDDGQANFPEKVEESTSDEVTRCICGSDELLVPDNSGTDFDDVDPGFFIQCDKCSVWQHGYCVGIKGESNAPEKYWCEKCRPDLHYLFVDKYGIQRSQYNANGYDTRKRHSKATSQNEPEVNESSEEEPLDKHKKQRTTINSVRDYDYEAMLKKALEESARESGVQPEKVDVPNTNVPPFRNTRSSSRRHSPKSGDESSTGSKRNSVSSNHVVDVPSKGKVPRSSSTDQNVPSLSASENESSAGSSRMRTVRNSRNRAAKSRKTSGSKNMDGYRSHGSESDSGYRSGSKARRTQRSKRGKHSVESKLEDDRPFRANIPNSRISIEEMRRRIYSIMEFISNIKVELTNDEDTKNSMIEMQKQDPSGELRKPENLALQKKLIGCYNDSVVRLNSLTKQLSDWEGKYC</sequence>
<feature type="compositionally biased region" description="Polar residues" evidence="4">
    <location>
        <begin position="195"/>
        <end position="207"/>
    </location>
</feature>
<dbReference type="InterPro" id="IPR053051">
    <property type="entry name" value="HDAC_complex_subunit"/>
</dbReference>